<keyword evidence="3" id="KW-1185">Reference proteome</keyword>
<protein>
    <recommendedName>
        <fullName evidence="4">DUF3040 domain-containing protein</fullName>
    </recommendedName>
</protein>
<keyword evidence="1" id="KW-0472">Membrane</keyword>
<dbReference type="EMBL" id="BAABCM010000009">
    <property type="protein sequence ID" value="GAA3831601.1"/>
    <property type="molecule type" value="Genomic_DNA"/>
</dbReference>
<proteinExistence type="predicted"/>
<evidence type="ECO:0000313" key="3">
    <source>
        <dbReference type="Proteomes" id="UP001501624"/>
    </source>
</evidence>
<gene>
    <name evidence="2" type="ORF">GCM10022380_57710</name>
</gene>
<accession>A0ABP7J0J4</accession>
<sequence>MASNRPRWTVRRRWYLLWSLLSIAGFVTAFVLISLGAPDLVIGTVVAVMLVAAEGIRRAAPDAPVRKRGGR</sequence>
<keyword evidence="1" id="KW-0812">Transmembrane</keyword>
<feature type="transmembrane region" description="Helical" evidence="1">
    <location>
        <begin position="15"/>
        <end position="35"/>
    </location>
</feature>
<evidence type="ECO:0008006" key="4">
    <source>
        <dbReference type="Google" id="ProtNLM"/>
    </source>
</evidence>
<keyword evidence="1" id="KW-1133">Transmembrane helix</keyword>
<evidence type="ECO:0000256" key="1">
    <source>
        <dbReference type="SAM" id="Phobius"/>
    </source>
</evidence>
<organism evidence="2 3">
    <name type="scientific">Amycolatopsis tucumanensis</name>
    <dbReference type="NCBI Taxonomy" id="401106"/>
    <lineage>
        <taxon>Bacteria</taxon>
        <taxon>Bacillati</taxon>
        <taxon>Actinomycetota</taxon>
        <taxon>Actinomycetes</taxon>
        <taxon>Pseudonocardiales</taxon>
        <taxon>Pseudonocardiaceae</taxon>
        <taxon>Amycolatopsis</taxon>
    </lineage>
</organism>
<feature type="transmembrane region" description="Helical" evidence="1">
    <location>
        <begin position="41"/>
        <end position="60"/>
    </location>
</feature>
<dbReference type="Proteomes" id="UP001501624">
    <property type="component" value="Unassembled WGS sequence"/>
</dbReference>
<evidence type="ECO:0000313" key="2">
    <source>
        <dbReference type="EMBL" id="GAA3831601.1"/>
    </source>
</evidence>
<name>A0ABP7J0J4_9PSEU</name>
<reference evidence="3" key="1">
    <citation type="journal article" date="2019" name="Int. J. Syst. Evol. Microbiol.">
        <title>The Global Catalogue of Microorganisms (GCM) 10K type strain sequencing project: providing services to taxonomists for standard genome sequencing and annotation.</title>
        <authorList>
            <consortium name="The Broad Institute Genomics Platform"/>
            <consortium name="The Broad Institute Genome Sequencing Center for Infectious Disease"/>
            <person name="Wu L."/>
            <person name="Ma J."/>
        </authorList>
    </citation>
    <scope>NUCLEOTIDE SEQUENCE [LARGE SCALE GENOMIC DNA]</scope>
    <source>
        <strain evidence="3">JCM 17017</strain>
    </source>
</reference>
<comment type="caution">
    <text evidence="2">The sequence shown here is derived from an EMBL/GenBank/DDBJ whole genome shotgun (WGS) entry which is preliminary data.</text>
</comment>